<evidence type="ECO:0000259" key="2">
    <source>
        <dbReference type="Pfam" id="PF03724"/>
    </source>
</evidence>
<keyword evidence="4" id="KW-1185">Reference proteome</keyword>
<sequence length="137" mass="14952">MKKYLYMMACALAFIACAGNNGVAFGDIENKSLIIDKIIVSGKTFMPSSLQDDRASISFSKADYNGFAGCNSFFGSFSLNGNKIAFASNGGATKMLCPPEVMAFEDTLLSHLRGEFALSKENDKLILQSKEIKIYFK</sequence>
<dbReference type="AlphaFoldDB" id="A0A7H9CJJ3"/>
<gene>
    <name evidence="3" type="ORF">CINF_1692</name>
</gene>
<evidence type="ECO:0000313" key="3">
    <source>
        <dbReference type="EMBL" id="QLI06162.1"/>
    </source>
</evidence>
<reference evidence="3 4" key="1">
    <citation type="submission" date="2020-02" db="EMBL/GenBank/DDBJ databases">
        <title>Complete genome sequence of the novel Campylobacter species Candidatus Campylobacter infans.</title>
        <authorList>
            <person name="Duim B."/>
            <person name="Zomer A."/>
            <person name="van der Graaf L."/>
            <person name="Wagenaar J."/>
        </authorList>
    </citation>
    <scope>NUCLEOTIDE SEQUENCE [LARGE SCALE GENOMIC DNA]</scope>
    <source>
        <strain evidence="3 4">19S00001</strain>
    </source>
</reference>
<dbReference type="InterPro" id="IPR038670">
    <property type="entry name" value="HslJ-like_sf"/>
</dbReference>
<dbReference type="Gene3D" id="2.40.128.270">
    <property type="match status" value="1"/>
</dbReference>
<dbReference type="Proteomes" id="UP000509414">
    <property type="component" value="Chromosome"/>
</dbReference>
<dbReference type="EMBL" id="CP049075">
    <property type="protein sequence ID" value="QLI06162.1"/>
    <property type="molecule type" value="Genomic_DNA"/>
</dbReference>
<dbReference type="Pfam" id="PF03724">
    <property type="entry name" value="META"/>
    <property type="match status" value="1"/>
</dbReference>
<keyword evidence="1" id="KW-0732">Signal</keyword>
<dbReference type="InterPro" id="IPR005184">
    <property type="entry name" value="DUF306_Meta_HslJ"/>
</dbReference>
<feature type="chain" id="PRO_5028803143" evidence="1">
    <location>
        <begin position="19"/>
        <end position="137"/>
    </location>
</feature>
<protein>
    <submittedName>
        <fullName evidence="3">Putative heat shock protein HslJ</fullName>
    </submittedName>
</protein>
<organism evidence="3 4">
    <name type="scientific">Candidatus Campylobacter infans</name>
    <dbReference type="NCBI Taxonomy" id="2561898"/>
    <lineage>
        <taxon>Bacteria</taxon>
        <taxon>Pseudomonadati</taxon>
        <taxon>Campylobacterota</taxon>
        <taxon>Epsilonproteobacteria</taxon>
        <taxon>Campylobacterales</taxon>
        <taxon>Campylobacteraceae</taxon>
        <taxon>Campylobacter</taxon>
    </lineage>
</organism>
<name>A0A7H9CJJ3_9BACT</name>
<dbReference type="PANTHER" id="PTHR35535">
    <property type="entry name" value="HEAT SHOCK PROTEIN HSLJ"/>
    <property type="match status" value="1"/>
</dbReference>
<feature type="domain" description="DUF306" evidence="2">
    <location>
        <begin position="51"/>
        <end position="131"/>
    </location>
</feature>
<keyword evidence="3" id="KW-0346">Stress response</keyword>
<dbReference type="RefSeq" id="WP_179975235.1">
    <property type="nucleotide sequence ID" value="NZ_CP049075.1"/>
</dbReference>
<evidence type="ECO:0000256" key="1">
    <source>
        <dbReference type="SAM" id="SignalP"/>
    </source>
</evidence>
<dbReference type="KEGG" id="cinf:CINF_1692"/>
<dbReference type="InterPro" id="IPR053147">
    <property type="entry name" value="Hsp_HslJ-like"/>
</dbReference>
<dbReference type="PROSITE" id="PS51257">
    <property type="entry name" value="PROKAR_LIPOPROTEIN"/>
    <property type="match status" value="1"/>
</dbReference>
<feature type="signal peptide" evidence="1">
    <location>
        <begin position="1"/>
        <end position="18"/>
    </location>
</feature>
<evidence type="ECO:0000313" key="4">
    <source>
        <dbReference type="Proteomes" id="UP000509414"/>
    </source>
</evidence>
<proteinExistence type="predicted"/>
<dbReference type="PANTHER" id="PTHR35535:SF1">
    <property type="entry name" value="HEAT SHOCK PROTEIN HSLJ"/>
    <property type="match status" value="1"/>
</dbReference>
<accession>A0A7H9CJJ3</accession>